<accession>A0A5K7YRW4</accession>
<dbReference type="InterPro" id="IPR001296">
    <property type="entry name" value="Glyco_trans_1"/>
</dbReference>
<evidence type="ECO:0000259" key="3">
    <source>
        <dbReference type="Pfam" id="PF00534"/>
    </source>
</evidence>
<dbReference type="PANTHER" id="PTHR12526:SF510">
    <property type="entry name" value="D-INOSITOL 3-PHOSPHATE GLYCOSYLTRANSFERASE"/>
    <property type="match status" value="1"/>
</dbReference>
<dbReference type="EMBL" id="AP021874">
    <property type="protein sequence ID" value="BBO72562.1"/>
    <property type="molecule type" value="Genomic_DNA"/>
</dbReference>
<dbReference type="RefSeq" id="WP_155320244.1">
    <property type="nucleotide sequence ID" value="NZ_AP021874.1"/>
</dbReference>
<keyword evidence="6" id="KW-1185">Reference proteome</keyword>
<dbReference type="Pfam" id="PF13439">
    <property type="entry name" value="Glyco_transf_4"/>
    <property type="match status" value="1"/>
</dbReference>
<reference evidence="5 6" key="1">
    <citation type="submission" date="2019-11" db="EMBL/GenBank/DDBJ databases">
        <title>Comparative genomics of hydrocarbon-degrading Desulfosarcina strains.</title>
        <authorList>
            <person name="Watanabe M."/>
            <person name="Kojima H."/>
            <person name="Fukui M."/>
        </authorList>
    </citation>
    <scope>NUCLEOTIDE SEQUENCE [LARGE SCALE GENOMIC DNA]</scope>
    <source>
        <strain evidence="5 6">PL12</strain>
    </source>
</reference>
<dbReference type="Proteomes" id="UP000427906">
    <property type="component" value="Chromosome"/>
</dbReference>
<evidence type="ECO:0000259" key="4">
    <source>
        <dbReference type="Pfam" id="PF13439"/>
    </source>
</evidence>
<dbReference type="CDD" id="cd03801">
    <property type="entry name" value="GT4_PimA-like"/>
    <property type="match status" value="1"/>
</dbReference>
<gene>
    <name evidence="5" type="ORF">DSCA_64920</name>
</gene>
<keyword evidence="2 5" id="KW-0808">Transferase</keyword>
<dbReference type="GO" id="GO:0016757">
    <property type="term" value="F:glycosyltransferase activity"/>
    <property type="evidence" value="ECO:0007669"/>
    <property type="project" value="UniProtKB-KW"/>
</dbReference>
<dbReference type="AlphaFoldDB" id="A0A5K7YRW4"/>
<evidence type="ECO:0000256" key="2">
    <source>
        <dbReference type="ARBA" id="ARBA00022679"/>
    </source>
</evidence>
<proteinExistence type="predicted"/>
<keyword evidence="1" id="KW-0328">Glycosyltransferase</keyword>
<evidence type="ECO:0000313" key="6">
    <source>
        <dbReference type="Proteomes" id="UP000427906"/>
    </source>
</evidence>
<sequence length="367" mass="41666">MKIALLVKHFTRSGGKERYVVELAGSLQQLGHTIHVYAYDCDPDLTDRITFHGVRKGMPFSSVLNTLSFIRESRKRLAFSTYDIIHSHERNYTQEIVTLHSLSFVHGVEKYSCLRQLDQKYFSPRSLLYLWLEKQQMKSPWLVTVSGEVSRDVTKHYGRSHQIVCIPPGADVNRFSPAAVAGLRDQARQAHHLEKDELAVLFVGSAFQRKGLDRVLPAIQGKRRLFVVGRGDRHARYHRLIRQYGLEDRVVFTDMVDDVVPYYALADVVVLPSRSEAFGMSVLEGMACGLPVVVTPNAGVADLIVHGENGLIMQTDVGLDRYLDFLGKPEERRRLGENARQTAQAHTWEQVGLLHEAFYRQLIANRG</sequence>
<dbReference type="Pfam" id="PF00534">
    <property type="entry name" value="Glycos_transf_1"/>
    <property type="match status" value="1"/>
</dbReference>
<dbReference type="PANTHER" id="PTHR12526">
    <property type="entry name" value="GLYCOSYLTRANSFERASE"/>
    <property type="match status" value="1"/>
</dbReference>
<feature type="domain" description="Glycosyl transferase family 1" evidence="3">
    <location>
        <begin position="185"/>
        <end position="341"/>
    </location>
</feature>
<organism evidence="5 6">
    <name type="scientific">Desulfosarcina alkanivorans</name>
    <dbReference type="NCBI Taxonomy" id="571177"/>
    <lineage>
        <taxon>Bacteria</taxon>
        <taxon>Pseudomonadati</taxon>
        <taxon>Thermodesulfobacteriota</taxon>
        <taxon>Desulfobacteria</taxon>
        <taxon>Desulfobacterales</taxon>
        <taxon>Desulfosarcinaceae</taxon>
        <taxon>Desulfosarcina</taxon>
    </lineage>
</organism>
<protein>
    <submittedName>
        <fullName evidence="5">Transferase</fullName>
    </submittedName>
</protein>
<name>A0A5K7YRW4_9BACT</name>
<feature type="domain" description="Glycosyltransferase subfamily 4-like N-terminal" evidence="4">
    <location>
        <begin position="14"/>
        <end position="174"/>
    </location>
</feature>
<dbReference type="OrthoDB" id="433681at2"/>
<dbReference type="KEGG" id="dalk:DSCA_64920"/>
<dbReference type="Gene3D" id="3.40.50.2000">
    <property type="entry name" value="Glycogen Phosphorylase B"/>
    <property type="match status" value="2"/>
</dbReference>
<evidence type="ECO:0000313" key="5">
    <source>
        <dbReference type="EMBL" id="BBO72562.1"/>
    </source>
</evidence>
<evidence type="ECO:0000256" key="1">
    <source>
        <dbReference type="ARBA" id="ARBA00022676"/>
    </source>
</evidence>
<dbReference type="SUPFAM" id="SSF53756">
    <property type="entry name" value="UDP-Glycosyltransferase/glycogen phosphorylase"/>
    <property type="match status" value="1"/>
</dbReference>
<dbReference type="InterPro" id="IPR028098">
    <property type="entry name" value="Glyco_trans_4-like_N"/>
</dbReference>